<feature type="coiled-coil region" evidence="1">
    <location>
        <begin position="81"/>
        <end position="115"/>
    </location>
</feature>
<organism evidence="3 4">
    <name type="scientific">Vibrio anguillarum</name>
    <name type="common">Listonella anguillarum</name>
    <dbReference type="NCBI Taxonomy" id="55601"/>
    <lineage>
        <taxon>Bacteria</taxon>
        <taxon>Pseudomonadati</taxon>
        <taxon>Pseudomonadota</taxon>
        <taxon>Gammaproteobacteria</taxon>
        <taxon>Vibrionales</taxon>
        <taxon>Vibrionaceae</taxon>
        <taxon>Vibrio</taxon>
    </lineage>
</organism>
<evidence type="ECO:0000313" key="4">
    <source>
        <dbReference type="Proteomes" id="UP000722957"/>
    </source>
</evidence>
<evidence type="ECO:0000259" key="2">
    <source>
        <dbReference type="Pfam" id="PF05618"/>
    </source>
</evidence>
<dbReference type="Proteomes" id="UP000722957">
    <property type="component" value="Unassembled WGS sequence"/>
</dbReference>
<dbReference type="InterPro" id="IPR008503">
    <property type="entry name" value="Asp_endopeptidase"/>
</dbReference>
<accession>A0AAW4AKA6</accession>
<dbReference type="GO" id="GO:0006508">
    <property type="term" value="P:proteolysis"/>
    <property type="evidence" value="ECO:0007669"/>
    <property type="project" value="UniProtKB-KW"/>
</dbReference>
<keyword evidence="3" id="KW-0378">Hydrolase</keyword>
<comment type="caution">
    <text evidence="3">The sequence shown here is derived from an EMBL/GenBank/DDBJ whole genome shotgun (WGS) entry which is preliminary data.</text>
</comment>
<sequence>MILRIILPLSEDATRILFYQLNFGLSVVIHHKYIRSQMFKSIASVVAIALLSGCTLTNGEQYHQATLAAIQTSESNLNNTMTNLELQLSNQNDYIENLENQMLKLDQKLAKLKVIAANAQKSHTEATTGDDLIVPAATPSMPRSRYDVILGEVEKVTIDSIKQTFDARVDTGAATSSLNAIDIEEFERNGKNWVRFHLSDGEKATDETNWIESPIIRYVKIRQSTNEEMERRAVVELWVKLGSIHEKAQFTLADRSQMSHPILLGREFIRDIALVDVSRKYIHTETK</sequence>
<evidence type="ECO:0000313" key="3">
    <source>
        <dbReference type="EMBL" id="MBF4270683.1"/>
    </source>
</evidence>
<dbReference type="Gene3D" id="2.40.70.10">
    <property type="entry name" value="Acid Proteases"/>
    <property type="match status" value="1"/>
</dbReference>
<keyword evidence="3" id="KW-0645">Protease</keyword>
<dbReference type="EMBL" id="RDOM01000003">
    <property type="protein sequence ID" value="MBF4270683.1"/>
    <property type="molecule type" value="Genomic_DNA"/>
</dbReference>
<dbReference type="InterPro" id="IPR021109">
    <property type="entry name" value="Peptidase_aspartic_dom_sf"/>
</dbReference>
<dbReference type="GO" id="GO:0008233">
    <property type="term" value="F:peptidase activity"/>
    <property type="evidence" value="ECO:0007669"/>
    <property type="project" value="UniProtKB-KW"/>
</dbReference>
<feature type="domain" description="Retropepsin-like aspartic endopeptidase" evidence="2">
    <location>
        <begin position="149"/>
        <end position="285"/>
    </location>
</feature>
<keyword evidence="1" id="KW-0175">Coiled coil</keyword>
<protein>
    <submittedName>
        <fullName evidence="3">ATP-dependent zinc protease</fullName>
    </submittedName>
</protein>
<dbReference type="Pfam" id="PF05618">
    <property type="entry name" value="Zn_protease"/>
    <property type="match status" value="1"/>
</dbReference>
<name>A0AAW4AKA6_VIBAN</name>
<gene>
    <name evidence="3" type="ORF">EAY07_01200</name>
</gene>
<dbReference type="AlphaFoldDB" id="A0AAW4AKA6"/>
<proteinExistence type="predicted"/>
<dbReference type="PANTHER" id="PTHR38037">
    <property type="entry name" value="ZN_PROTEASE DOMAIN-CONTAINING PROTEIN"/>
    <property type="match status" value="1"/>
</dbReference>
<dbReference type="PANTHER" id="PTHR38037:SF2">
    <property type="entry name" value="ATP-DEPENDENT ZINC PROTEASE DOMAIN-CONTAINING PROTEIN-RELATED"/>
    <property type="match status" value="1"/>
</dbReference>
<dbReference type="SUPFAM" id="SSF50630">
    <property type="entry name" value="Acid proteases"/>
    <property type="match status" value="1"/>
</dbReference>
<reference evidence="3 4" key="1">
    <citation type="journal article" date="2021" name="PeerJ">
        <title>Analysis of 44 Vibrio anguillarum genomes reveals high genetic diversity.</title>
        <authorList>
            <person name="Hansen M.J."/>
            <person name="Dalsgaard I."/>
        </authorList>
    </citation>
    <scope>NUCLEOTIDE SEQUENCE [LARGE SCALE GENOMIC DNA]</scope>
    <source>
        <strain evidence="3 4">17-16730-2A</strain>
    </source>
</reference>
<evidence type="ECO:0000256" key="1">
    <source>
        <dbReference type="SAM" id="Coils"/>
    </source>
</evidence>